<accession>A0ABW2Y8Y4</accession>
<organism evidence="1 2">
    <name type="scientific">Lysobacter brunescens</name>
    <dbReference type="NCBI Taxonomy" id="262323"/>
    <lineage>
        <taxon>Bacteria</taxon>
        <taxon>Pseudomonadati</taxon>
        <taxon>Pseudomonadota</taxon>
        <taxon>Gammaproteobacteria</taxon>
        <taxon>Lysobacterales</taxon>
        <taxon>Lysobacteraceae</taxon>
        <taxon>Lysobacter</taxon>
    </lineage>
</organism>
<evidence type="ECO:0000313" key="2">
    <source>
        <dbReference type="Proteomes" id="UP001597110"/>
    </source>
</evidence>
<dbReference type="Proteomes" id="UP001597110">
    <property type="component" value="Unassembled WGS sequence"/>
</dbReference>
<keyword evidence="2" id="KW-1185">Reference proteome</keyword>
<gene>
    <name evidence="1" type="ORF">ACFQ0E_03015</name>
</gene>
<protein>
    <submittedName>
        <fullName evidence="1">Uncharacterized protein</fullName>
    </submittedName>
</protein>
<evidence type="ECO:0000313" key="1">
    <source>
        <dbReference type="EMBL" id="MFD0724563.1"/>
    </source>
</evidence>
<proteinExistence type="predicted"/>
<name>A0ABW2Y8Y4_9GAMM</name>
<dbReference type="EMBL" id="JBHTIF010000001">
    <property type="protein sequence ID" value="MFD0724563.1"/>
    <property type="molecule type" value="Genomic_DNA"/>
</dbReference>
<sequence>MMGSQVVQELEEAFLPRLDAAKEMLEREFPSFHFNVWSSSTGGLTSYQGHDVGLECLFPGTPDELADNVAIIIGVKHLTTAPLLCDASVGWGHGSAPGIHIDLLPNPVAFSTAELNAVSARFGLLISVFRSALIAGPGKSDA</sequence>
<reference evidence="2" key="1">
    <citation type="journal article" date="2019" name="Int. J. Syst. Evol. Microbiol.">
        <title>The Global Catalogue of Microorganisms (GCM) 10K type strain sequencing project: providing services to taxonomists for standard genome sequencing and annotation.</title>
        <authorList>
            <consortium name="The Broad Institute Genomics Platform"/>
            <consortium name="The Broad Institute Genome Sequencing Center for Infectious Disease"/>
            <person name="Wu L."/>
            <person name="Ma J."/>
        </authorList>
    </citation>
    <scope>NUCLEOTIDE SEQUENCE [LARGE SCALE GENOMIC DNA]</scope>
    <source>
        <strain evidence="2">CCUG 55585</strain>
    </source>
</reference>
<comment type="caution">
    <text evidence="1">The sequence shown here is derived from an EMBL/GenBank/DDBJ whole genome shotgun (WGS) entry which is preliminary data.</text>
</comment>